<sequence>MKEHTLIFRHPRRKYFSAYKANQTGTNAVHCDFNSKLGPDKVCVASVEQLGKCNPDRLYGYNTASPCIFLKLNRIYGWEPQFYTSPVEGMPPDLTNHILNITEAERNQIWVSCHGLDEVDKENIKGFNYYPRGFAGYYYPYRNTPNYLSPVIAVEVLSVKPNVIVSIECRAWAGNIEYRGGSLNRAGSITFEVQVDAEVINNTCWPADMTWEPYRARQRVVTSHILRGKGELASATGIGGGAGGADGTVVDWDGSTKCGRSGGEGGCKDADGTGSGIGLEVGVGAGIISVDGFALPAKPTLFWGRGGRGTFLRRGPLGGTTYVIIGYFDHRKTQGLQITKSPALKSAHGKPISDIIISDDEGKATCTCYTFLLHNSKIARCVHMKIKNSVNIAPQVDCAT</sequence>
<evidence type="ECO:0000256" key="5">
    <source>
        <dbReference type="ARBA" id="ARBA00022989"/>
    </source>
</evidence>
<dbReference type="Gene3D" id="2.60.40.1660">
    <property type="entry name" value="Na, k-atpase alpha subunit"/>
    <property type="match status" value="1"/>
</dbReference>
<accession>A0AAV8W3D8</accession>
<organism evidence="7 8">
    <name type="scientific">Exocentrus adspersus</name>
    <dbReference type="NCBI Taxonomy" id="1586481"/>
    <lineage>
        <taxon>Eukaryota</taxon>
        <taxon>Metazoa</taxon>
        <taxon>Ecdysozoa</taxon>
        <taxon>Arthropoda</taxon>
        <taxon>Hexapoda</taxon>
        <taxon>Insecta</taxon>
        <taxon>Pterygota</taxon>
        <taxon>Neoptera</taxon>
        <taxon>Endopterygota</taxon>
        <taxon>Coleoptera</taxon>
        <taxon>Polyphaga</taxon>
        <taxon>Cucujiformia</taxon>
        <taxon>Chrysomeloidea</taxon>
        <taxon>Cerambycidae</taxon>
        <taxon>Lamiinae</taxon>
        <taxon>Acanthocinini</taxon>
        <taxon>Exocentrus</taxon>
    </lineage>
</organism>
<proteinExistence type="inferred from homology"/>
<evidence type="ECO:0000256" key="3">
    <source>
        <dbReference type="ARBA" id="ARBA00022692"/>
    </source>
</evidence>
<protein>
    <submittedName>
        <fullName evidence="7">Uncharacterized protein</fullName>
    </submittedName>
</protein>
<keyword evidence="3" id="KW-0812">Transmembrane</keyword>
<dbReference type="GO" id="GO:0036376">
    <property type="term" value="P:sodium ion export across plasma membrane"/>
    <property type="evidence" value="ECO:0007669"/>
    <property type="project" value="TreeGrafter"/>
</dbReference>
<dbReference type="InterPro" id="IPR000402">
    <property type="entry name" value="Na/K_ATPase_sub_beta"/>
</dbReference>
<comment type="caution">
    <text evidence="7">The sequence shown here is derived from an EMBL/GenBank/DDBJ whole genome shotgun (WGS) entry which is preliminary data.</text>
</comment>
<dbReference type="GO" id="GO:0001671">
    <property type="term" value="F:ATPase activator activity"/>
    <property type="evidence" value="ECO:0007669"/>
    <property type="project" value="TreeGrafter"/>
</dbReference>
<dbReference type="Proteomes" id="UP001159042">
    <property type="component" value="Unassembled WGS sequence"/>
</dbReference>
<comment type="subcellular location">
    <subcellularLocation>
        <location evidence="1">Membrane</location>
        <topology evidence="1">Single-pass type II membrane protein</topology>
    </subcellularLocation>
</comment>
<dbReference type="PANTHER" id="PTHR11523">
    <property type="entry name" value="SODIUM/POTASSIUM-DEPENDENT ATPASE BETA SUBUNIT"/>
    <property type="match status" value="1"/>
</dbReference>
<dbReference type="GO" id="GO:0006883">
    <property type="term" value="P:intracellular sodium ion homeostasis"/>
    <property type="evidence" value="ECO:0007669"/>
    <property type="project" value="TreeGrafter"/>
</dbReference>
<keyword evidence="4" id="KW-0735">Signal-anchor</keyword>
<dbReference type="InterPro" id="IPR038702">
    <property type="entry name" value="Na/K_ATPase_sub_beta_sf"/>
</dbReference>
<gene>
    <name evidence="7" type="ORF">NQ315_004770</name>
</gene>
<name>A0AAV8W3D8_9CUCU</name>
<comment type="similarity">
    <text evidence="2">Belongs to the X(+)/potassium ATPases subunit beta family.</text>
</comment>
<dbReference type="GO" id="GO:0005890">
    <property type="term" value="C:sodium:potassium-exchanging ATPase complex"/>
    <property type="evidence" value="ECO:0007669"/>
    <property type="project" value="InterPro"/>
</dbReference>
<dbReference type="PANTHER" id="PTHR11523:SF31">
    <property type="entry name" value="AT04468P-RELATED"/>
    <property type="match status" value="1"/>
</dbReference>
<evidence type="ECO:0000313" key="8">
    <source>
        <dbReference type="Proteomes" id="UP001159042"/>
    </source>
</evidence>
<keyword evidence="5" id="KW-1133">Transmembrane helix</keyword>
<dbReference type="Pfam" id="PF00287">
    <property type="entry name" value="Na_K-ATPase"/>
    <property type="match status" value="1"/>
</dbReference>
<keyword evidence="8" id="KW-1185">Reference proteome</keyword>
<evidence type="ECO:0000256" key="2">
    <source>
        <dbReference type="ARBA" id="ARBA00005876"/>
    </source>
</evidence>
<dbReference type="AlphaFoldDB" id="A0AAV8W3D8"/>
<dbReference type="GO" id="GO:1990573">
    <property type="term" value="P:potassium ion import across plasma membrane"/>
    <property type="evidence" value="ECO:0007669"/>
    <property type="project" value="TreeGrafter"/>
</dbReference>
<evidence type="ECO:0000313" key="7">
    <source>
        <dbReference type="EMBL" id="KAJ8920631.1"/>
    </source>
</evidence>
<evidence type="ECO:0000256" key="1">
    <source>
        <dbReference type="ARBA" id="ARBA00004606"/>
    </source>
</evidence>
<keyword evidence="6" id="KW-0472">Membrane</keyword>
<dbReference type="GO" id="GO:0030007">
    <property type="term" value="P:intracellular potassium ion homeostasis"/>
    <property type="evidence" value="ECO:0007669"/>
    <property type="project" value="TreeGrafter"/>
</dbReference>
<evidence type="ECO:0000256" key="6">
    <source>
        <dbReference type="ARBA" id="ARBA00023136"/>
    </source>
</evidence>
<reference evidence="7 8" key="1">
    <citation type="journal article" date="2023" name="Insect Mol. Biol.">
        <title>Genome sequencing provides insights into the evolution of gene families encoding plant cell wall-degrading enzymes in longhorned beetles.</title>
        <authorList>
            <person name="Shin N.R."/>
            <person name="Okamura Y."/>
            <person name="Kirsch R."/>
            <person name="Pauchet Y."/>
        </authorList>
    </citation>
    <scope>NUCLEOTIDE SEQUENCE [LARGE SCALE GENOMIC DNA]</scope>
    <source>
        <tissue evidence="7">Midgut</tissue>
    </source>
</reference>
<evidence type="ECO:0000256" key="4">
    <source>
        <dbReference type="ARBA" id="ARBA00022968"/>
    </source>
</evidence>
<dbReference type="EMBL" id="JANEYG010000013">
    <property type="protein sequence ID" value="KAJ8920631.1"/>
    <property type="molecule type" value="Genomic_DNA"/>
</dbReference>